<dbReference type="EC" id="1.8.3.2" evidence="10"/>
<evidence type="ECO:0000256" key="6">
    <source>
        <dbReference type="ARBA" id="ARBA00023002"/>
    </source>
</evidence>
<sequence length="638" mass="73484">MKCLVILSLFCLFGLFNGVLGRGIPFLNQQSQSPADYTGLYVKTDAVEELIGKEQFRKWVFHQQRASFVEFYNSFCGFCRRFAPHWIQLGVDVQDWKDIVTIAAIDCSSDENSDVCREFEVMSYPTIRYFPPNYDEGPKQIGKSVYRPEHDTLKQILVNFLHTDEQKLPSWPDLEDVTADSAAELFTTAPQNIKVVYVVLENVLEPNKNTTGAQVILDLHQIKDILIRRASSLDFLKPKSDTRPALFAVRRDLSIEELTSETEPTREDLRKTILSDLQKHNINIPVSSAPVTAPPEDKTKTPDWMKHKQDKAIQEKVAQMKDVIFQADLEQAVRFTLFHEIPRYDTIKEDRFLALKRFLSVLSRYFPFGDNGRNFLKDLETYVGDKEESISGESFETEAKRLEEHYRPVFSSSKFVACYSEVEGLRRYPCSLWLLFHHLTVAAVEQNISTDPLEVLHAMHGYIKHFFGCTDCSNHFQEMAKKNRMFSVASQDNAILWLWSAHNQVNKRLSGDTTEDPAHPKIQYPSATECPQCRRGDNASHNDDSDPWDRTEVLFYLRRIHSPQNISRLGVDDEAALPASLDVLRAKRYVSNVFSDIDMRMGLLLYGFCICMLLAAVRLFLKRGYRKKMYIHDLLGKV</sequence>
<protein>
    <recommendedName>
        <fullName evidence="10">Sulfhydryl oxidase</fullName>
        <ecNumber evidence="10">1.8.3.2</ecNumber>
    </recommendedName>
</protein>
<dbReference type="Gene3D" id="3.40.30.10">
    <property type="entry name" value="Glutaredoxin"/>
    <property type="match status" value="2"/>
</dbReference>
<evidence type="ECO:0000256" key="8">
    <source>
        <dbReference type="ARBA" id="ARBA00023180"/>
    </source>
</evidence>
<dbReference type="FunFam" id="1.20.120.310:FF:000001">
    <property type="entry name" value="Sulfhydryl oxidase"/>
    <property type="match status" value="1"/>
</dbReference>
<dbReference type="Gene3D" id="1.20.120.1960">
    <property type="entry name" value="QSOX sulfhydryl oxidase domain"/>
    <property type="match status" value="1"/>
</dbReference>
<keyword evidence="10" id="KW-0472">Membrane</keyword>
<dbReference type="GO" id="GO:0003756">
    <property type="term" value="F:protein disulfide isomerase activity"/>
    <property type="evidence" value="ECO:0007669"/>
    <property type="project" value="TreeGrafter"/>
</dbReference>
<comment type="cofactor">
    <cofactor evidence="1 10">
        <name>FAD</name>
        <dbReference type="ChEBI" id="CHEBI:57692"/>
    </cofactor>
</comment>
<dbReference type="Pfam" id="PF00085">
    <property type="entry name" value="Thioredoxin"/>
    <property type="match status" value="1"/>
</dbReference>
<dbReference type="PROSITE" id="PS51352">
    <property type="entry name" value="THIOREDOXIN_2"/>
    <property type="match status" value="1"/>
</dbReference>
<keyword evidence="10" id="KW-0812">Transmembrane</keyword>
<evidence type="ECO:0000256" key="5">
    <source>
        <dbReference type="ARBA" id="ARBA00022827"/>
    </source>
</evidence>
<dbReference type="Pfam" id="PF18371">
    <property type="entry name" value="FAD_SOX"/>
    <property type="match status" value="1"/>
</dbReference>
<evidence type="ECO:0000256" key="4">
    <source>
        <dbReference type="ARBA" id="ARBA00022729"/>
    </source>
</evidence>
<evidence type="ECO:0000259" key="13">
    <source>
        <dbReference type="PROSITE" id="PS51324"/>
    </source>
</evidence>
<evidence type="ECO:0000256" key="10">
    <source>
        <dbReference type="RuleBase" id="RU371123"/>
    </source>
</evidence>
<name>A0A6B2E8R6_9DIPT</name>
<reference evidence="15" key="1">
    <citation type="submission" date="2019-10" db="EMBL/GenBank/DDBJ databases">
        <title>Short sand fly seasons in Tbilisi, Georgia, hinder development of host immunity to saliva of the visceral leishmaniasis vector Phlebotomus kandelakii.</title>
        <authorList>
            <person name="Oliveira F."/>
            <person name="Giorgobiani E."/>
            <person name="Guimaraes-Costa A.B."/>
            <person name="Abdeladhim M."/>
            <person name="Oristian J."/>
            <person name="Tskhvaradze L."/>
            <person name="Tsertsvadze N."/>
            <person name="Zakalashvili M."/>
            <person name="Valenzuela J.G."/>
            <person name="Kamhawi S."/>
        </authorList>
    </citation>
    <scope>NUCLEOTIDE SEQUENCE</scope>
    <source>
        <strain evidence="15">Wild-capture in Tbilisi</strain>
        <tissue evidence="15">Salivary glands</tissue>
    </source>
</reference>
<dbReference type="GO" id="GO:0005615">
    <property type="term" value="C:extracellular space"/>
    <property type="evidence" value="ECO:0007669"/>
    <property type="project" value="TreeGrafter"/>
</dbReference>
<dbReference type="InterPro" id="IPR039798">
    <property type="entry name" value="Sulfhydryl_oxidase"/>
</dbReference>
<dbReference type="Pfam" id="PF04777">
    <property type="entry name" value="Evr1_Alr"/>
    <property type="match status" value="1"/>
</dbReference>
<keyword evidence="6 10" id="KW-0560">Oxidoreductase</keyword>
<feature type="domain" description="Thioredoxin" evidence="14">
    <location>
        <begin position="36"/>
        <end position="183"/>
    </location>
</feature>
<comment type="catalytic activity">
    <reaction evidence="9 10">
        <text>2 R'C(R)SH + O2 = R'C(R)S-S(R)CR' + H2O2</text>
        <dbReference type="Rhea" id="RHEA:17357"/>
        <dbReference type="ChEBI" id="CHEBI:15379"/>
        <dbReference type="ChEBI" id="CHEBI:16240"/>
        <dbReference type="ChEBI" id="CHEBI:16520"/>
        <dbReference type="ChEBI" id="CHEBI:17412"/>
        <dbReference type="EC" id="1.8.3.2"/>
    </reaction>
</comment>
<comment type="similarity">
    <text evidence="2">Belongs to the quiescin-sulfhydryl oxidase (QSOX) family.</text>
</comment>
<feature type="region of interest" description="Disordered" evidence="11">
    <location>
        <begin position="509"/>
        <end position="528"/>
    </location>
</feature>
<keyword evidence="3 10" id="KW-0285">Flavoprotein</keyword>
<dbReference type="InterPro" id="IPR040986">
    <property type="entry name" value="QSOX_FAD-bd_dom"/>
</dbReference>
<evidence type="ECO:0000256" key="7">
    <source>
        <dbReference type="ARBA" id="ARBA00023157"/>
    </source>
</evidence>
<dbReference type="FunFam" id="1.20.120.1960:FF:000001">
    <property type="entry name" value="Sulfhydryl oxidase"/>
    <property type="match status" value="1"/>
</dbReference>
<dbReference type="GO" id="GO:0006457">
    <property type="term" value="P:protein folding"/>
    <property type="evidence" value="ECO:0007669"/>
    <property type="project" value="TreeGrafter"/>
</dbReference>
<dbReference type="GO" id="GO:0016971">
    <property type="term" value="F:flavin-dependent sulfhydryl oxidase activity"/>
    <property type="evidence" value="ECO:0007669"/>
    <property type="project" value="InterPro"/>
</dbReference>
<evidence type="ECO:0000256" key="12">
    <source>
        <dbReference type="SAM" id="SignalP"/>
    </source>
</evidence>
<feature type="signal peptide" evidence="12">
    <location>
        <begin position="1"/>
        <end position="21"/>
    </location>
</feature>
<dbReference type="SUPFAM" id="SSF52833">
    <property type="entry name" value="Thioredoxin-like"/>
    <property type="match status" value="1"/>
</dbReference>
<feature type="chain" id="PRO_5025521773" description="Sulfhydryl oxidase" evidence="12">
    <location>
        <begin position="22"/>
        <end position="638"/>
    </location>
</feature>
<dbReference type="InterPro" id="IPR036249">
    <property type="entry name" value="Thioredoxin-like_sf"/>
</dbReference>
<dbReference type="SUPFAM" id="SSF69000">
    <property type="entry name" value="FAD-dependent thiol oxidase"/>
    <property type="match status" value="1"/>
</dbReference>
<keyword evidence="8" id="KW-0325">Glycoprotein</keyword>
<keyword evidence="4 12" id="KW-0732">Signal</keyword>
<dbReference type="InterPro" id="IPR042568">
    <property type="entry name" value="QSOX_FAD-bd_sf"/>
</dbReference>
<dbReference type="PANTHER" id="PTHR22897">
    <property type="entry name" value="QUIESCIN Q6-RELATED SULFHYDRYL OXIDASE"/>
    <property type="match status" value="1"/>
</dbReference>
<dbReference type="GO" id="GO:0000139">
    <property type="term" value="C:Golgi membrane"/>
    <property type="evidence" value="ECO:0007669"/>
    <property type="project" value="TreeGrafter"/>
</dbReference>
<dbReference type="PROSITE" id="PS51324">
    <property type="entry name" value="ERV_ALR"/>
    <property type="match status" value="1"/>
</dbReference>
<accession>A0A6B2E8R6</accession>
<evidence type="ECO:0000313" key="15">
    <source>
        <dbReference type="EMBL" id="NBJ59327.1"/>
    </source>
</evidence>
<keyword evidence="10" id="KW-1133">Transmembrane helix</keyword>
<dbReference type="Gene3D" id="1.20.120.310">
    <property type="entry name" value="ERV/ALR sulfhydryl oxidase domain"/>
    <property type="match status" value="1"/>
</dbReference>
<dbReference type="EMBL" id="GIFK01001624">
    <property type="protein sequence ID" value="NBJ59327.1"/>
    <property type="molecule type" value="Transcribed_RNA"/>
</dbReference>
<dbReference type="PANTHER" id="PTHR22897:SF8">
    <property type="entry name" value="SULFHYDRYL OXIDASE"/>
    <property type="match status" value="1"/>
</dbReference>
<evidence type="ECO:0000256" key="9">
    <source>
        <dbReference type="ARBA" id="ARBA00048864"/>
    </source>
</evidence>
<dbReference type="InterPro" id="IPR013766">
    <property type="entry name" value="Thioredoxin_domain"/>
</dbReference>
<dbReference type="InterPro" id="IPR036774">
    <property type="entry name" value="ERV/ALR_sulphydryl_oxid_sf"/>
</dbReference>
<feature type="transmembrane region" description="Helical" evidence="10">
    <location>
        <begin position="603"/>
        <end position="621"/>
    </location>
</feature>
<evidence type="ECO:0000259" key="14">
    <source>
        <dbReference type="PROSITE" id="PS51352"/>
    </source>
</evidence>
<keyword evidence="7" id="KW-1015">Disulfide bond</keyword>
<keyword evidence="5 10" id="KW-0274">FAD</keyword>
<feature type="domain" description="ERV/ALR sulfhydryl oxidase" evidence="13">
    <location>
        <begin position="420"/>
        <end position="524"/>
    </location>
</feature>
<evidence type="ECO:0000256" key="2">
    <source>
        <dbReference type="ARBA" id="ARBA00006041"/>
    </source>
</evidence>
<evidence type="ECO:0000256" key="11">
    <source>
        <dbReference type="SAM" id="MobiDB-lite"/>
    </source>
</evidence>
<evidence type="ECO:0000256" key="1">
    <source>
        <dbReference type="ARBA" id="ARBA00001974"/>
    </source>
</evidence>
<dbReference type="InterPro" id="IPR017905">
    <property type="entry name" value="ERV/ALR_sulphydryl_oxidase"/>
</dbReference>
<proteinExistence type="inferred from homology"/>
<dbReference type="AlphaFoldDB" id="A0A6B2E8R6"/>
<organism evidence="15">
    <name type="scientific">Phlebotomus kandelakii</name>
    <dbReference type="NCBI Taxonomy" id="1109342"/>
    <lineage>
        <taxon>Eukaryota</taxon>
        <taxon>Metazoa</taxon>
        <taxon>Ecdysozoa</taxon>
        <taxon>Arthropoda</taxon>
        <taxon>Hexapoda</taxon>
        <taxon>Insecta</taxon>
        <taxon>Pterygota</taxon>
        <taxon>Neoptera</taxon>
        <taxon>Endopterygota</taxon>
        <taxon>Diptera</taxon>
        <taxon>Nematocera</taxon>
        <taxon>Psychodoidea</taxon>
        <taxon>Psychodidae</taxon>
        <taxon>Phlebotomus</taxon>
        <taxon>Larroussius</taxon>
    </lineage>
</organism>
<evidence type="ECO:0000256" key="3">
    <source>
        <dbReference type="ARBA" id="ARBA00022630"/>
    </source>
</evidence>